<keyword evidence="2" id="KW-0732">Signal</keyword>
<comment type="caution">
    <text evidence="5">The sequence shown here is derived from an EMBL/GenBank/DDBJ whole genome shotgun (WGS) entry which is preliminary data.</text>
</comment>
<dbReference type="Proteomes" id="UP000663814">
    <property type="component" value="Unassembled WGS sequence"/>
</dbReference>
<sequence length="503" mass="52975">MNRYKIQSLVFCIFILPQLSACGGGDSSSSDTGTSPVSYTVSTSAGSGGSISPTSKSVQSGQATTFTINANTGYSIENVSGCGGSLNGNTYTTSSITADCSISASFKVNQYTVTASADEGGTISPEATLVEHGTATAFEITTWDGHSIERVSGCGGNLNGRTYTTAAITSACAVSVSFSLNSYTVTAYAHSGGTITPETTTVSHGETATFQVVAANDHSISEVKGCNGALADSTYTTGAITESCEIDAFFFPIAIAMLNDTGVDWCANNDTNKLTCGVNIDTSGFEGQDGNHGRDALARGGLLAKLGGGRAGFDFIKIGANGGALEIQNAVWKQFDGNEADGTFWSCVQDNHTGLMWQVKSLRADFPLHNARSTFTWYNPDNTQNGGGAGVRGGGSCYIDDCDTYHYVKAVNSSKLCGYDDWRMPTPSELMGTIHNGDGYSGELDSLDYFPYQQIEGGSNWSSVSDASYSDGEYAVIVGAKIGIVDNDAKQFRYHVRLVRRWR</sequence>
<protein>
    <submittedName>
        <fullName evidence="5">DUF1566 domain-containing protein</fullName>
    </submittedName>
</protein>
<reference evidence="5 6" key="1">
    <citation type="submission" date="2020-12" db="EMBL/GenBank/DDBJ databases">
        <authorList>
            <person name="Ruan W."/>
            <person name="Khan S.A."/>
            <person name="Jeon C.O."/>
        </authorList>
    </citation>
    <scope>NUCLEOTIDE SEQUENCE [LARGE SCALE GENOMIC DNA]</scope>
    <source>
        <strain evidence="5 6">MA-13</strain>
    </source>
</reference>
<feature type="domain" description="Bacterial repeat" evidence="4">
    <location>
        <begin position="111"/>
        <end position="181"/>
    </location>
</feature>
<dbReference type="InterPro" id="IPR044060">
    <property type="entry name" value="Bacterial_rp_domain"/>
</dbReference>
<gene>
    <name evidence="5" type="ORF">I4W93_017415</name>
</gene>
<dbReference type="Pfam" id="PF18998">
    <property type="entry name" value="Flg_new_2"/>
    <property type="match status" value="2"/>
</dbReference>
<feature type="signal peptide" evidence="2">
    <location>
        <begin position="1"/>
        <end position="21"/>
    </location>
</feature>
<dbReference type="EMBL" id="JAERPS020000007">
    <property type="protein sequence ID" value="MBZ9613375.1"/>
    <property type="molecule type" value="Genomic_DNA"/>
</dbReference>
<evidence type="ECO:0000259" key="3">
    <source>
        <dbReference type="Pfam" id="PF07603"/>
    </source>
</evidence>
<feature type="chain" id="PRO_5046465873" evidence="2">
    <location>
        <begin position="22"/>
        <end position="503"/>
    </location>
</feature>
<dbReference type="Pfam" id="PF07603">
    <property type="entry name" value="Lcl_C"/>
    <property type="match status" value="1"/>
</dbReference>
<feature type="region of interest" description="Disordered" evidence="1">
    <location>
        <begin position="33"/>
        <end position="58"/>
    </location>
</feature>
<proteinExistence type="predicted"/>
<evidence type="ECO:0000256" key="1">
    <source>
        <dbReference type="SAM" id="MobiDB-lite"/>
    </source>
</evidence>
<organism evidence="5 6">
    <name type="scientific">Rheinheimera maricola</name>
    <dbReference type="NCBI Taxonomy" id="2793282"/>
    <lineage>
        <taxon>Bacteria</taxon>
        <taxon>Pseudomonadati</taxon>
        <taxon>Pseudomonadota</taxon>
        <taxon>Gammaproteobacteria</taxon>
        <taxon>Chromatiales</taxon>
        <taxon>Chromatiaceae</taxon>
        <taxon>Rheinheimera</taxon>
    </lineage>
</organism>
<keyword evidence="6" id="KW-1185">Reference proteome</keyword>
<evidence type="ECO:0000313" key="5">
    <source>
        <dbReference type="EMBL" id="MBZ9613375.1"/>
    </source>
</evidence>
<evidence type="ECO:0000313" key="6">
    <source>
        <dbReference type="Proteomes" id="UP000663814"/>
    </source>
</evidence>
<accession>A0ABS7XCV0</accession>
<dbReference type="RefSeq" id="WP_224673530.1">
    <property type="nucleotide sequence ID" value="NZ_JAERPS020000007.1"/>
</dbReference>
<feature type="domain" description="Lcl C-terminal" evidence="3">
    <location>
        <begin position="347"/>
        <end position="500"/>
    </location>
</feature>
<dbReference type="InterPro" id="IPR011460">
    <property type="entry name" value="Lcl_C"/>
</dbReference>
<evidence type="ECO:0000256" key="2">
    <source>
        <dbReference type="SAM" id="SignalP"/>
    </source>
</evidence>
<evidence type="ECO:0000259" key="4">
    <source>
        <dbReference type="Pfam" id="PF18998"/>
    </source>
</evidence>
<name>A0ABS7XCV0_9GAMM</name>
<reference evidence="5 6" key="2">
    <citation type="submission" date="2021-08" db="EMBL/GenBank/DDBJ databases">
        <title>Rheinheimera aquimaris sp. nov., isolated from seawater of the East Sea in Korea.</title>
        <authorList>
            <person name="Kim K.H."/>
            <person name="Wenting R."/>
            <person name="Kim K.R."/>
            <person name="Jeon C.O."/>
        </authorList>
    </citation>
    <scope>NUCLEOTIDE SEQUENCE [LARGE SCALE GENOMIC DNA]</scope>
    <source>
        <strain evidence="5 6">MA-13</strain>
    </source>
</reference>
<feature type="compositionally biased region" description="Polar residues" evidence="1">
    <location>
        <begin position="36"/>
        <end position="58"/>
    </location>
</feature>
<feature type="domain" description="Bacterial repeat" evidence="4">
    <location>
        <begin position="39"/>
        <end position="109"/>
    </location>
</feature>